<sequence length="190" mass="21975">MKQKKKGRSVQNLIGISSFTDYGIAVGKYEVIFFSVSPVNISVLSRTSVETKIHHLLMTLSAIPELEMVCMDSNERFDQNQESIKGRLEQEKNPFVVQALQKDMEYLDQIQVEMANARQFFFALKLQNRKEDQVFQESNRAQKVMEEQGFDVKRMDKEGIKQMFAIYFGTAITGEQMPDVDGVQHFEMEQ</sequence>
<keyword evidence="2" id="KW-1185">Reference proteome</keyword>
<comment type="caution">
    <text evidence="1">The sequence shown here is derived from an EMBL/GenBank/DDBJ whole genome shotgun (WGS) entry which is preliminary data.</text>
</comment>
<dbReference type="EMBL" id="JACOQK010000001">
    <property type="protein sequence ID" value="MBC5787051.1"/>
    <property type="molecule type" value="Genomic_DNA"/>
</dbReference>
<reference evidence="1 2" key="1">
    <citation type="submission" date="2020-08" db="EMBL/GenBank/DDBJ databases">
        <title>Genome public.</title>
        <authorList>
            <person name="Liu C."/>
            <person name="Sun Q."/>
        </authorList>
    </citation>
    <scope>NUCLEOTIDE SEQUENCE [LARGE SCALE GENOMIC DNA]</scope>
    <source>
        <strain evidence="1 2">NSJ-27</strain>
    </source>
</reference>
<gene>
    <name evidence="1" type="ORF">H8Z77_03305</name>
</gene>
<accession>A0ABR7IPI7</accession>
<proteinExistence type="predicted"/>
<dbReference type="RefSeq" id="WP_083256437.1">
    <property type="nucleotide sequence ID" value="NZ_JACOQK010000001.1"/>
</dbReference>
<evidence type="ECO:0000313" key="1">
    <source>
        <dbReference type="EMBL" id="MBC5787051.1"/>
    </source>
</evidence>
<name>A0ABR7IPI7_9CLOT</name>
<organism evidence="1 2">
    <name type="scientific">Clostridium facile</name>
    <dbReference type="NCBI Taxonomy" id="2763035"/>
    <lineage>
        <taxon>Bacteria</taxon>
        <taxon>Bacillati</taxon>
        <taxon>Bacillota</taxon>
        <taxon>Clostridia</taxon>
        <taxon>Eubacteriales</taxon>
        <taxon>Clostridiaceae</taxon>
        <taxon>Clostridium</taxon>
    </lineage>
</organism>
<evidence type="ECO:0000313" key="2">
    <source>
        <dbReference type="Proteomes" id="UP000649151"/>
    </source>
</evidence>
<protein>
    <submittedName>
        <fullName evidence="1">Uncharacterized protein</fullName>
    </submittedName>
</protein>
<dbReference type="Proteomes" id="UP000649151">
    <property type="component" value="Unassembled WGS sequence"/>
</dbReference>